<evidence type="ECO:0000313" key="1">
    <source>
        <dbReference type="EMBL" id="KAJ8936426.1"/>
    </source>
</evidence>
<proteinExistence type="predicted"/>
<reference evidence="1" key="1">
    <citation type="journal article" date="2023" name="Insect Mol. Biol.">
        <title>Genome sequencing provides insights into the evolution of gene families encoding plant cell wall-degrading enzymes in longhorned beetles.</title>
        <authorList>
            <person name="Shin N.R."/>
            <person name="Okamura Y."/>
            <person name="Kirsch R."/>
            <person name="Pauchet Y."/>
        </authorList>
    </citation>
    <scope>NUCLEOTIDE SEQUENCE</scope>
    <source>
        <strain evidence="1">AMC_N1</strain>
    </source>
</reference>
<evidence type="ECO:0000313" key="2">
    <source>
        <dbReference type="Proteomes" id="UP001162162"/>
    </source>
</evidence>
<name>A0AAV8XD68_9CUCU</name>
<gene>
    <name evidence="1" type="ORF">NQ318_019491</name>
</gene>
<protein>
    <submittedName>
        <fullName evidence="1">Uncharacterized protein</fullName>
    </submittedName>
</protein>
<dbReference type="Proteomes" id="UP001162162">
    <property type="component" value="Unassembled WGS sequence"/>
</dbReference>
<sequence>MLSVAWVSMVSVDDAFNSFNVKTLSTCKQQSIQYNEWCGVRVVLNLMIFYHYSLLLRSTIYSIKYHVSPMLHYKNTRTSARVLKRTNSPSRHCVLIWYAELNYVFMNKYKDQRLSRKQLEEIIDNLTDYESGAETE</sequence>
<comment type="caution">
    <text evidence="1">The sequence shown here is derived from an EMBL/GenBank/DDBJ whole genome shotgun (WGS) entry which is preliminary data.</text>
</comment>
<accession>A0AAV8XD68</accession>
<dbReference type="EMBL" id="JAPWTK010000742">
    <property type="protein sequence ID" value="KAJ8936426.1"/>
    <property type="molecule type" value="Genomic_DNA"/>
</dbReference>
<keyword evidence="2" id="KW-1185">Reference proteome</keyword>
<organism evidence="1 2">
    <name type="scientific">Aromia moschata</name>
    <dbReference type="NCBI Taxonomy" id="1265417"/>
    <lineage>
        <taxon>Eukaryota</taxon>
        <taxon>Metazoa</taxon>
        <taxon>Ecdysozoa</taxon>
        <taxon>Arthropoda</taxon>
        <taxon>Hexapoda</taxon>
        <taxon>Insecta</taxon>
        <taxon>Pterygota</taxon>
        <taxon>Neoptera</taxon>
        <taxon>Endopterygota</taxon>
        <taxon>Coleoptera</taxon>
        <taxon>Polyphaga</taxon>
        <taxon>Cucujiformia</taxon>
        <taxon>Chrysomeloidea</taxon>
        <taxon>Cerambycidae</taxon>
        <taxon>Cerambycinae</taxon>
        <taxon>Callichromatini</taxon>
        <taxon>Aromia</taxon>
    </lineage>
</organism>
<dbReference type="AlphaFoldDB" id="A0AAV8XD68"/>